<dbReference type="AlphaFoldDB" id="A0A285NBZ8"/>
<keyword evidence="3" id="KW-1185">Reference proteome</keyword>
<organism evidence="2 3">
    <name type="scientific">Cohaesibacter gelatinilyticus</name>
    <dbReference type="NCBI Taxonomy" id="372072"/>
    <lineage>
        <taxon>Bacteria</taxon>
        <taxon>Pseudomonadati</taxon>
        <taxon>Pseudomonadota</taxon>
        <taxon>Alphaproteobacteria</taxon>
        <taxon>Hyphomicrobiales</taxon>
        <taxon>Cohaesibacteraceae</taxon>
    </lineage>
</organism>
<feature type="domain" description="Phasin" evidence="1">
    <location>
        <begin position="31"/>
        <end position="123"/>
    </location>
</feature>
<accession>A0A285NBZ8</accession>
<evidence type="ECO:0000313" key="2">
    <source>
        <dbReference type="EMBL" id="SNZ05201.1"/>
    </source>
</evidence>
<dbReference type="EMBL" id="OBEL01000001">
    <property type="protein sequence ID" value="SNZ05201.1"/>
    <property type="molecule type" value="Genomic_DNA"/>
</dbReference>
<proteinExistence type="predicted"/>
<dbReference type="Pfam" id="PF09361">
    <property type="entry name" value="Phasin_2"/>
    <property type="match status" value="1"/>
</dbReference>
<dbReference type="InterPro" id="IPR018968">
    <property type="entry name" value="Phasin"/>
</dbReference>
<dbReference type="RefSeq" id="WP_170955879.1">
    <property type="nucleotide sequence ID" value="NZ_OBEL01000001.1"/>
</dbReference>
<dbReference type="NCBIfam" id="TIGR01841">
    <property type="entry name" value="phasin"/>
    <property type="match status" value="1"/>
</dbReference>
<gene>
    <name evidence="2" type="ORF">SAMN06265368_0058</name>
</gene>
<name>A0A285NBZ8_9HYPH</name>
<dbReference type="Proteomes" id="UP000219439">
    <property type="component" value="Unassembled WGS sequence"/>
</dbReference>
<evidence type="ECO:0000313" key="3">
    <source>
        <dbReference type="Proteomes" id="UP000219439"/>
    </source>
</evidence>
<dbReference type="NCBIfam" id="TIGR01985">
    <property type="entry name" value="phasin_2"/>
    <property type="match status" value="1"/>
</dbReference>
<evidence type="ECO:0000259" key="1">
    <source>
        <dbReference type="Pfam" id="PF09361"/>
    </source>
</evidence>
<sequence>MMKTPEAFEVPTQVRDMAEKGVEQARKAFDEFVVAANDAAAKVEGSAETMRNGAADLNKKALSATEESVNASFDLATKLVKAKDLNEAMELQTAYVQSQMQRFGEVAREMGEAATKAAADATAKK</sequence>
<protein>
    <submittedName>
        <fullName evidence="2">Phasin</fullName>
    </submittedName>
</protein>
<dbReference type="InterPro" id="IPR010234">
    <property type="entry name" value="Phasin_subfam-2"/>
</dbReference>
<reference evidence="2 3" key="1">
    <citation type="submission" date="2017-09" db="EMBL/GenBank/DDBJ databases">
        <authorList>
            <person name="Ehlers B."/>
            <person name="Leendertz F.H."/>
        </authorList>
    </citation>
    <scope>NUCLEOTIDE SEQUENCE [LARGE SCALE GENOMIC DNA]</scope>
    <source>
        <strain evidence="2 3">DSM 18289</strain>
    </source>
</reference>
<dbReference type="InterPro" id="IPR010127">
    <property type="entry name" value="Phasin_subfam-1"/>
</dbReference>